<dbReference type="PANTHER" id="PTHR30632:SF14">
    <property type="entry name" value="TUNGSTATE_MOLYBDATE_CHROMATE-BINDING PROTEIN MODA"/>
    <property type="match status" value="1"/>
</dbReference>
<reference evidence="5" key="2">
    <citation type="submission" date="2023-02" db="EMBL/GenBank/DDBJ databases">
        <authorList>
            <person name="Rayyan A."/>
            <person name="Meyer T."/>
            <person name="Kyndt J.A."/>
        </authorList>
    </citation>
    <scope>NUCLEOTIDE SEQUENCE</scope>
    <source>
        <strain evidence="5">DSM 9987</strain>
    </source>
</reference>
<gene>
    <name evidence="5" type="primary">modA</name>
    <name evidence="5" type="ORF">PQJ73_03515</name>
</gene>
<dbReference type="NCBIfam" id="TIGR01256">
    <property type="entry name" value="modA"/>
    <property type="match status" value="1"/>
</dbReference>
<protein>
    <submittedName>
        <fullName evidence="5">Molybdate ABC transporter substrate-binding protein</fullName>
    </submittedName>
</protein>
<evidence type="ECO:0000256" key="2">
    <source>
        <dbReference type="ARBA" id="ARBA00022723"/>
    </source>
</evidence>
<sequence length="261" mass="27798">MRFLTFVSAALLAALASLAIPAQAADKVTIAAAADLKFAMDEVAAAFRKAHPGAEVTMIYGSSGKFHTQIQQGAPFDLFFSADVGFARELRTAGQAVTEPKLYAIGRIVIWSTSRDASKMTLSDLADPTIQKIAVANPRHAPYGKRAEEALRAVGLWDSLQGKMVFGENIAHTAQYVQSGAADIGIIALSLALNRELASKGGYALIPDDKHAPLEQAYVITKHGEGNAFAAAFAAYMETPEARRIMRRYGFVLPGEAAAAN</sequence>
<reference evidence="5" key="1">
    <citation type="journal article" date="2023" name="Microbiol Resour">
        <title>Genome Sequences of Rhodoplanes serenus and Two Thermotolerant Strains, Rhodoplanes tepidamans and 'Rhodoplanes cryptolactis,' Further Refine the Genus.</title>
        <authorList>
            <person name="Rayyan A.A."/>
            <person name="Kyndt J.A."/>
        </authorList>
    </citation>
    <scope>NUCLEOTIDE SEQUENCE</scope>
    <source>
        <strain evidence="5">DSM 9987</strain>
    </source>
</reference>
<name>A0ABT5J517_RHOTP</name>
<comment type="similarity">
    <text evidence="1">Belongs to the bacterial solute-binding protein ModA family.</text>
</comment>
<accession>A0ABT5J517</accession>
<dbReference type="Pfam" id="PF13531">
    <property type="entry name" value="SBP_bac_11"/>
    <property type="match status" value="1"/>
</dbReference>
<dbReference type="Gene3D" id="3.40.190.10">
    <property type="entry name" value="Periplasmic binding protein-like II"/>
    <property type="match status" value="2"/>
</dbReference>
<evidence type="ECO:0000256" key="3">
    <source>
        <dbReference type="ARBA" id="ARBA00022729"/>
    </source>
</evidence>
<dbReference type="InterPro" id="IPR050682">
    <property type="entry name" value="ModA/WtpA"/>
</dbReference>
<dbReference type="Proteomes" id="UP001165652">
    <property type="component" value="Unassembled WGS sequence"/>
</dbReference>
<evidence type="ECO:0000313" key="5">
    <source>
        <dbReference type="EMBL" id="MDC7784741.1"/>
    </source>
</evidence>
<dbReference type="CDD" id="cd13539">
    <property type="entry name" value="PBP2_AvModA"/>
    <property type="match status" value="1"/>
</dbReference>
<keyword evidence="6" id="KW-1185">Reference proteome</keyword>
<dbReference type="InterPro" id="IPR044084">
    <property type="entry name" value="AvModA-like_subst-bd"/>
</dbReference>
<evidence type="ECO:0000313" key="6">
    <source>
        <dbReference type="Proteomes" id="UP001165652"/>
    </source>
</evidence>
<feature type="signal peptide" evidence="4">
    <location>
        <begin position="1"/>
        <end position="24"/>
    </location>
</feature>
<dbReference type="RefSeq" id="WP_272775587.1">
    <property type="nucleotide sequence ID" value="NZ_JAQQLI010000003.1"/>
</dbReference>
<keyword evidence="2" id="KW-0479">Metal-binding</keyword>
<feature type="chain" id="PRO_5047098335" evidence="4">
    <location>
        <begin position="25"/>
        <end position="261"/>
    </location>
</feature>
<evidence type="ECO:0000256" key="4">
    <source>
        <dbReference type="SAM" id="SignalP"/>
    </source>
</evidence>
<comment type="caution">
    <text evidence="5">The sequence shown here is derived from an EMBL/GenBank/DDBJ whole genome shotgun (WGS) entry which is preliminary data.</text>
</comment>
<dbReference type="SUPFAM" id="SSF53850">
    <property type="entry name" value="Periplasmic binding protein-like II"/>
    <property type="match status" value="1"/>
</dbReference>
<organism evidence="5 6">
    <name type="scientific">Rhodoplanes tepidamans</name>
    <name type="common">Rhodoplanes cryptolactis</name>
    <dbReference type="NCBI Taxonomy" id="200616"/>
    <lineage>
        <taxon>Bacteria</taxon>
        <taxon>Pseudomonadati</taxon>
        <taxon>Pseudomonadota</taxon>
        <taxon>Alphaproteobacteria</taxon>
        <taxon>Hyphomicrobiales</taxon>
        <taxon>Nitrobacteraceae</taxon>
        <taxon>Rhodoplanes</taxon>
    </lineage>
</organism>
<evidence type="ECO:0000256" key="1">
    <source>
        <dbReference type="ARBA" id="ARBA00009175"/>
    </source>
</evidence>
<dbReference type="InterPro" id="IPR005950">
    <property type="entry name" value="ModA"/>
</dbReference>
<dbReference type="PANTHER" id="PTHR30632">
    <property type="entry name" value="MOLYBDATE-BINDING PERIPLASMIC PROTEIN"/>
    <property type="match status" value="1"/>
</dbReference>
<dbReference type="EMBL" id="JAQQLI010000003">
    <property type="protein sequence ID" value="MDC7784741.1"/>
    <property type="molecule type" value="Genomic_DNA"/>
</dbReference>
<keyword evidence="3 4" id="KW-0732">Signal</keyword>
<dbReference type="PIRSF" id="PIRSF004846">
    <property type="entry name" value="ModA"/>
    <property type="match status" value="1"/>
</dbReference>
<proteinExistence type="inferred from homology"/>